<dbReference type="Proteomes" id="UP000828941">
    <property type="component" value="Chromosome 8"/>
</dbReference>
<organism evidence="1 2">
    <name type="scientific">Bauhinia variegata</name>
    <name type="common">Purple orchid tree</name>
    <name type="synonym">Phanera variegata</name>
    <dbReference type="NCBI Taxonomy" id="167791"/>
    <lineage>
        <taxon>Eukaryota</taxon>
        <taxon>Viridiplantae</taxon>
        <taxon>Streptophyta</taxon>
        <taxon>Embryophyta</taxon>
        <taxon>Tracheophyta</taxon>
        <taxon>Spermatophyta</taxon>
        <taxon>Magnoliopsida</taxon>
        <taxon>eudicotyledons</taxon>
        <taxon>Gunneridae</taxon>
        <taxon>Pentapetalae</taxon>
        <taxon>rosids</taxon>
        <taxon>fabids</taxon>
        <taxon>Fabales</taxon>
        <taxon>Fabaceae</taxon>
        <taxon>Cercidoideae</taxon>
        <taxon>Cercideae</taxon>
        <taxon>Bauhiniinae</taxon>
        <taxon>Bauhinia</taxon>
    </lineage>
</organism>
<comment type="caution">
    <text evidence="1">The sequence shown here is derived from an EMBL/GenBank/DDBJ whole genome shotgun (WGS) entry which is preliminary data.</text>
</comment>
<keyword evidence="2" id="KW-1185">Reference proteome</keyword>
<name>A0ACB9MSS9_BAUVA</name>
<proteinExistence type="predicted"/>
<protein>
    <submittedName>
        <fullName evidence="1">Uncharacterized protein</fullName>
    </submittedName>
</protein>
<sequence>MGVYDMYRSYGVRNDLKSSDSCRGFVDWVTRLIRGMSFFGFGGVAERGQFPKLGGLRVLNSYSVNQDSTYKYYEVIPVDVAHKYTGPNDLSTGTPHLYVCVCACLCVYVSKLGGDIPVYDPYFRQKIQEMPTARQMTSTELLGVNEQ</sequence>
<reference evidence="1 2" key="1">
    <citation type="journal article" date="2022" name="DNA Res.">
        <title>Chromosomal-level genome assembly of the orchid tree Bauhinia variegata (Leguminosae; Cercidoideae) supports the allotetraploid origin hypothesis of Bauhinia.</title>
        <authorList>
            <person name="Zhong Y."/>
            <person name="Chen Y."/>
            <person name="Zheng D."/>
            <person name="Pang J."/>
            <person name="Liu Y."/>
            <person name="Luo S."/>
            <person name="Meng S."/>
            <person name="Qian L."/>
            <person name="Wei D."/>
            <person name="Dai S."/>
            <person name="Zhou R."/>
        </authorList>
    </citation>
    <scope>NUCLEOTIDE SEQUENCE [LARGE SCALE GENOMIC DNA]</scope>
    <source>
        <strain evidence="1">BV-YZ2020</strain>
    </source>
</reference>
<accession>A0ACB9MSS9</accession>
<evidence type="ECO:0000313" key="1">
    <source>
        <dbReference type="EMBL" id="KAI4327143.1"/>
    </source>
</evidence>
<gene>
    <name evidence="1" type="ORF">L6164_019640</name>
</gene>
<evidence type="ECO:0000313" key="2">
    <source>
        <dbReference type="Proteomes" id="UP000828941"/>
    </source>
</evidence>
<dbReference type="EMBL" id="CM039433">
    <property type="protein sequence ID" value="KAI4327143.1"/>
    <property type="molecule type" value="Genomic_DNA"/>
</dbReference>